<sequence length="139" mass="15767">MIRPALDLVEHVMQSNKIAILNPLKVHRVKITGGLPIMNCHNNANYIYEKTGFKSVRGMFVHEHNGVLIVSSHSVNRTLNGELLDYTQACHLYGYQAFIECEVQDSHVLKLMDYVDVLDESNPKAVELGAEYKEQLRDA</sequence>
<dbReference type="RefSeq" id="WP_102560915.1">
    <property type="nucleotide sequence ID" value="NZ_CAWNUI010000038.1"/>
</dbReference>
<proteinExistence type="predicted"/>
<dbReference type="Proteomes" id="UP001177935">
    <property type="component" value="Unassembled WGS sequence"/>
</dbReference>
<evidence type="ECO:0000313" key="2">
    <source>
        <dbReference type="Proteomes" id="UP001177935"/>
    </source>
</evidence>
<evidence type="ECO:0000313" key="1">
    <source>
        <dbReference type="EMBL" id="MDP2502903.1"/>
    </source>
</evidence>
<gene>
    <name evidence="1" type="ORF">Q8W42_19500</name>
</gene>
<accession>A0AB35N335</accession>
<comment type="caution">
    <text evidence="1">The sequence shown here is derived from an EMBL/GenBank/DDBJ whole genome shotgun (WGS) entry which is preliminary data.</text>
</comment>
<protein>
    <submittedName>
        <fullName evidence="1">Uncharacterized protein</fullName>
    </submittedName>
</protein>
<name>A0AB35N335_VIBSP</name>
<dbReference type="AlphaFoldDB" id="A0AB35N335"/>
<dbReference type="EMBL" id="JAUYVL010000015">
    <property type="protein sequence ID" value="MDP2502903.1"/>
    <property type="molecule type" value="Genomic_DNA"/>
</dbReference>
<reference evidence="1" key="1">
    <citation type="submission" date="2023-07" db="EMBL/GenBank/DDBJ databases">
        <title>Genome content predicts the carbon catabolic preferences of heterotrophic bacteria.</title>
        <authorList>
            <person name="Gralka M."/>
        </authorList>
    </citation>
    <scope>NUCLEOTIDE SEQUENCE</scope>
    <source>
        <strain evidence="1">6E02</strain>
    </source>
</reference>
<organism evidence="1 2">
    <name type="scientific">Vibrio splendidus</name>
    <dbReference type="NCBI Taxonomy" id="29497"/>
    <lineage>
        <taxon>Bacteria</taxon>
        <taxon>Pseudomonadati</taxon>
        <taxon>Pseudomonadota</taxon>
        <taxon>Gammaproteobacteria</taxon>
        <taxon>Vibrionales</taxon>
        <taxon>Vibrionaceae</taxon>
        <taxon>Vibrio</taxon>
    </lineage>
</organism>